<evidence type="ECO:0000256" key="2">
    <source>
        <dbReference type="ARBA" id="ARBA00009959"/>
    </source>
</evidence>
<reference evidence="10" key="1">
    <citation type="submission" date="2021-04" db="EMBL/GenBank/DDBJ databases">
        <authorList>
            <person name="Zhang D.-C."/>
        </authorList>
    </citation>
    <scope>NUCLEOTIDE SEQUENCE</scope>
    <source>
        <strain evidence="10">CGMCC 1.15697</strain>
    </source>
</reference>
<sequence length="130" mass="14930">MREDLRRVIRKQFGGGTVAADLLTSGYRAMWTIVCFDLPVGSKAERRNATRFRKFLLDQGFTMKQWSVYHRYHPTRDQAEAAAERVGTAVPSLGSVSIYFITDKQYGQTRNYEGAYRAETEEKPDQLTLL</sequence>
<dbReference type="HAMAP" id="MF_01471">
    <property type="entry name" value="Cas2"/>
    <property type="match status" value="1"/>
</dbReference>
<dbReference type="RefSeq" id="WP_210682008.1">
    <property type="nucleotide sequence ID" value="NZ_JAGMWN010000004.1"/>
</dbReference>
<evidence type="ECO:0000256" key="9">
    <source>
        <dbReference type="HAMAP-Rule" id="MF_01471"/>
    </source>
</evidence>
<evidence type="ECO:0000256" key="1">
    <source>
        <dbReference type="ARBA" id="ARBA00001946"/>
    </source>
</evidence>
<dbReference type="AlphaFoldDB" id="A0A8J7S031"/>
<dbReference type="GO" id="GO:0046872">
    <property type="term" value="F:metal ion binding"/>
    <property type="evidence" value="ECO:0007669"/>
    <property type="project" value="UniProtKB-UniRule"/>
</dbReference>
<keyword evidence="8 9" id="KW-0051">Antiviral defense</keyword>
<dbReference type="Pfam" id="PF09827">
    <property type="entry name" value="CRISPR_Cas2"/>
    <property type="match status" value="1"/>
</dbReference>
<organism evidence="10 11">
    <name type="scientific">Marivibrio halodurans</name>
    <dbReference type="NCBI Taxonomy" id="2039722"/>
    <lineage>
        <taxon>Bacteria</taxon>
        <taxon>Pseudomonadati</taxon>
        <taxon>Pseudomonadota</taxon>
        <taxon>Alphaproteobacteria</taxon>
        <taxon>Rhodospirillales</taxon>
        <taxon>Rhodospirillaceae</taxon>
        <taxon>Marivibrio</taxon>
    </lineage>
</organism>
<proteinExistence type="inferred from homology"/>
<comment type="similarity">
    <text evidence="2 9">Belongs to the CRISPR-associated endoribonuclease Cas2 protein family.</text>
</comment>
<dbReference type="InterPro" id="IPR019199">
    <property type="entry name" value="Virulence_VapD/CRISPR_Cas2"/>
</dbReference>
<keyword evidence="6 9" id="KW-0378">Hydrolase</keyword>
<dbReference type="GO" id="GO:0016787">
    <property type="term" value="F:hydrolase activity"/>
    <property type="evidence" value="ECO:0007669"/>
    <property type="project" value="UniProtKB-KW"/>
</dbReference>
<dbReference type="InterPro" id="IPR021127">
    <property type="entry name" value="CRISPR_associated_Cas2"/>
</dbReference>
<evidence type="ECO:0000256" key="3">
    <source>
        <dbReference type="ARBA" id="ARBA00022722"/>
    </source>
</evidence>
<keyword evidence="3 9" id="KW-0540">Nuclease</keyword>
<keyword evidence="7 9" id="KW-0460">Magnesium</keyword>
<dbReference type="GO" id="GO:0043571">
    <property type="term" value="P:maintenance of CRISPR repeat elements"/>
    <property type="evidence" value="ECO:0007669"/>
    <property type="project" value="UniProtKB-UniRule"/>
</dbReference>
<evidence type="ECO:0000256" key="5">
    <source>
        <dbReference type="ARBA" id="ARBA00022759"/>
    </source>
</evidence>
<name>A0A8J7S031_9PROT</name>
<evidence type="ECO:0000313" key="11">
    <source>
        <dbReference type="Proteomes" id="UP000672602"/>
    </source>
</evidence>
<dbReference type="EMBL" id="JAGMWN010000004">
    <property type="protein sequence ID" value="MBP5857425.1"/>
    <property type="molecule type" value="Genomic_DNA"/>
</dbReference>
<gene>
    <name evidence="9 10" type="primary">cas2</name>
    <name evidence="10" type="ORF">KAJ83_10435</name>
</gene>
<feature type="binding site" evidence="9">
    <location>
        <position position="37"/>
    </location>
    <ligand>
        <name>Mg(2+)</name>
        <dbReference type="ChEBI" id="CHEBI:18420"/>
        <note>catalytic</note>
    </ligand>
</feature>
<keyword evidence="5 9" id="KW-0255">Endonuclease</keyword>
<comment type="cofactor">
    <cofactor evidence="1 9">
        <name>Mg(2+)</name>
        <dbReference type="ChEBI" id="CHEBI:18420"/>
    </cofactor>
</comment>
<accession>A0A8J7S031</accession>
<dbReference type="Proteomes" id="UP000672602">
    <property type="component" value="Unassembled WGS sequence"/>
</dbReference>
<evidence type="ECO:0000313" key="10">
    <source>
        <dbReference type="EMBL" id="MBP5857425.1"/>
    </source>
</evidence>
<evidence type="ECO:0000256" key="7">
    <source>
        <dbReference type="ARBA" id="ARBA00022842"/>
    </source>
</evidence>
<evidence type="ECO:0000256" key="4">
    <source>
        <dbReference type="ARBA" id="ARBA00022723"/>
    </source>
</evidence>
<keyword evidence="4 9" id="KW-0479">Metal-binding</keyword>
<comment type="function">
    <text evidence="9">CRISPR (clustered regularly interspaced short palindromic repeat), is an adaptive immune system that provides protection against mobile genetic elements (viruses, transposable elements and conjugative plasmids). CRISPR clusters contain sequences complementary to antecedent mobile elements and target invading nucleic acids. CRISPR clusters are transcribed and processed into CRISPR RNA (crRNA). Functions as a ssRNA-specific endoribonuclease. Involved in the integration of spacer DNA into the CRISPR cassette.</text>
</comment>
<comment type="caution">
    <text evidence="10">The sequence shown here is derived from an EMBL/GenBank/DDBJ whole genome shotgun (WGS) entry which is preliminary data.</text>
</comment>
<keyword evidence="11" id="KW-1185">Reference proteome</keyword>
<dbReference type="GO" id="GO:0051607">
    <property type="term" value="P:defense response to virus"/>
    <property type="evidence" value="ECO:0007669"/>
    <property type="project" value="UniProtKB-UniRule"/>
</dbReference>
<evidence type="ECO:0000256" key="8">
    <source>
        <dbReference type="ARBA" id="ARBA00023118"/>
    </source>
</evidence>
<dbReference type="EC" id="3.1.-.-" evidence="9"/>
<evidence type="ECO:0000256" key="6">
    <source>
        <dbReference type="ARBA" id="ARBA00022801"/>
    </source>
</evidence>
<dbReference type="NCBIfam" id="TIGR01573">
    <property type="entry name" value="cas2"/>
    <property type="match status" value="1"/>
</dbReference>
<protein>
    <recommendedName>
        <fullName evidence="9">CRISPR-associated endoribonuclease Cas2</fullName>
        <ecNumber evidence="9">3.1.-.-</ecNumber>
    </recommendedName>
</protein>
<comment type="subunit">
    <text evidence="9">Homodimer, forms a heterotetramer with a Cas1 homodimer.</text>
</comment>
<dbReference type="SUPFAM" id="SSF143430">
    <property type="entry name" value="TTP0101/SSO1404-like"/>
    <property type="match status" value="1"/>
</dbReference>
<dbReference type="GO" id="GO:0004521">
    <property type="term" value="F:RNA endonuclease activity"/>
    <property type="evidence" value="ECO:0007669"/>
    <property type="project" value="InterPro"/>
</dbReference>